<dbReference type="WBParaSite" id="PSU_v2.g16686.t1">
    <property type="protein sequence ID" value="PSU_v2.g16686.t1"/>
    <property type="gene ID" value="PSU_v2.g16686"/>
</dbReference>
<dbReference type="InterPro" id="IPR027417">
    <property type="entry name" value="P-loop_NTPase"/>
</dbReference>
<proteinExistence type="inferred from homology"/>
<evidence type="ECO:0000256" key="3">
    <source>
        <dbReference type="ARBA" id="ARBA00023134"/>
    </source>
</evidence>
<dbReference type="SMART" id="SM00175">
    <property type="entry name" value="RAB"/>
    <property type="match status" value="1"/>
</dbReference>
<dbReference type="PROSITE" id="PS51419">
    <property type="entry name" value="RAB"/>
    <property type="match status" value="1"/>
</dbReference>
<evidence type="ECO:0000256" key="4">
    <source>
        <dbReference type="ARBA" id="ARBA00023288"/>
    </source>
</evidence>
<dbReference type="PANTHER" id="PTHR47980">
    <property type="entry name" value="LD44762P"/>
    <property type="match status" value="1"/>
</dbReference>
<dbReference type="InterPro" id="IPR050305">
    <property type="entry name" value="Small_GTPase_Rab"/>
</dbReference>
<dbReference type="Proteomes" id="UP000887577">
    <property type="component" value="Unplaced"/>
</dbReference>
<dbReference type="NCBIfam" id="TIGR00231">
    <property type="entry name" value="small_GTP"/>
    <property type="match status" value="1"/>
</dbReference>
<dbReference type="CDD" id="cd00154">
    <property type="entry name" value="Rab"/>
    <property type="match status" value="1"/>
</dbReference>
<dbReference type="InterPro" id="IPR005225">
    <property type="entry name" value="Small_GTP-bd"/>
</dbReference>
<dbReference type="Gene3D" id="3.40.50.300">
    <property type="entry name" value="P-loop containing nucleotide triphosphate hydrolases"/>
    <property type="match status" value="1"/>
</dbReference>
<sequence>MALSNAENILDILVIGDSNVGKTAMVQQFCDSVLDQPSNLGINLKCRTIVSKEKKTKLHIWDITGQGRFQNVAVPYYRKAMGILLIYDITNVASFNNIVKWLENIHKLAASDVRIVLIGNKNDLEDRRVVPRIYGEDLAARYNLSFIETSALENSNIEKIFEDIAEAILNKTQA</sequence>
<protein>
    <submittedName>
        <fullName evidence="7">Uncharacterized protein</fullName>
    </submittedName>
</protein>
<dbReference type="SUPFAM" id="SSF52540">
    <property type="entry name" value="P-loop containing nucleoside triphosphate hydrolases"/>
    <property type="match status" value="1"/>
</dbReference>
<dbReference type="PROSITE" id="PS51421">
    <property type="entry name" value="RAS"/>
    <property type="match status" value="1"/>
</dbReference>
<keyword evidence="4" id="KW-0449">Lipoprotein</keyword>
<dbReference type="GO" id="GO:0005525">
    <property type="term" value="F:GTP binding"/>
    <property type="evidence" value="ECO:0007669"/>
    <property type="project" value="UniProtKB-KW"/>
</dbReference>
<evidence type="ECO:0000256" key="5">
    <source>
        <dbReference type="ARBA" id="ARBA00023289"/>
    </source>
</evidence>
<evidence type="ECO:0000256" key="1">
    <source>
        <dbReference type="ARBA" id="ARBA00006270"/>
    </source>
</evidence>
<dbReference type="InterPro" id="IPR001806">
    <property type="entry name" value="Small_GTPase"/>
</dbReference>
<dbReference type="SMART" id="SM00173">
    <property type="entry name" value="RAS"/>
    <property type="match status" value="1"/>
</dbReference>
<dbReference type="Pfam" id="PF00071">
    <property type="entry name" value="Ras"/>
    <property type="match status" value="1"/>
</dbReference>
<reference evidence="7" key="1">
    <citation type="submission" date="2022-11" db="UniProtKB">
        <authorList>
            <consortium name="WormBaseParasite"/>
        </authorList>
    </citation>
    <scope>IDENTIFICATION</scope>
</reference>
<evidence type="ECO:0000313" key="6">
    <source>
        <dbReference type="Proteomes" id="UP000887577"/>
    </source>
</evidence>
<comment type="similarity">
    <text evidence="1">Belongs to the small GTPase superfamily. Rab family.</text>
</comment>
<keyword evidence="2" id="KW-0547">Nucleotide-binding</keyword>
<evidence type="ECO:0000256" key="2">
    <source>
        <dbReference type="ARBA" id="ARBA00022741"/>
    </source>
</evidence>
<keyword evidence="5" id="KW-0636">Prenylation</keyword>
<dbReference type="SMART" id="SM00174">
    <property type="entry name" value="RHO"/>
    <property type="match status" value="1"/>
</dbReference>
<name>A0A914YD66_9BILA</name>
<dbReference type="AlphaFoldDB" id="A0A914YD66"/>
<dbReference type="GO" id="GO:0003924">
    <property type="term" value="F:GTPase activity"/>
    <property type="evidence" value="ECO:0007669"/>
    <property type="project" value="InterPro"/>
</dbReference>
<organism evidence="6 7">
    <name type="scientific">Panagrolaimus superbus</name>
    <dbReference type="NCBI Taxonomy" id="310955"/>
    <lineage>
        <taxon>Eukaryota</taxon>
        <taxon>Metazoa</taxon>
        <taxon>Ecdysozoa</taxon>
        <taxon>Nematoda</taxon>
        <taxon>Chromadorea</taxon>
        <taxon>Rhabditida</taxon>
        <taxon>Tylenchina</taxon>
        <taxon>Panagrolaimomorpha</taxon>
        <taxon>Panagrolaimoidea</taxon>
        <taxon>Panagrolaimidae</taxon>
        <taxon>Panagrolaimus</taxon>
    </lineage>
</organism>
<keyword evidence="6" id="KW-1185">Reference proteome</keyword>
<dbReference type="PRINTS" id="PR00449">
    <property type="entry name" value="RASTRNSFRMNG"/>
</dbReference>
<accession>A0A914YD66</accession>
<evidence type="ECO:0000313" key="7">
    <source>
        <dbReference type="WBParaSite" id="PSU_v2.g16686.t1"/>
    </source>
</evidence>
<keyword evidence="3" id="KW-0342">GTP-binding</keyword>
<dbReference type="FunFam" id="3.40.50.300:FF:001447">
    <property type="entry name" value="Ras-related protein Rab-1B"/>
    <property type="match status" value="1"/>
</dbReference>